<dbReference type="EMBL" id="NFJX01000006">
    <property type="protein sequence ID" value="OUP19688.1"/>
    <property type="molecule type" value="Genomic_DNA"/>
</dbReference>
<name>A0A1Y4IHB8_PARDI</name>
<sequence>MAGDSLASPATSASSVFLVLAMIVAATILILAISTAFAFLTFAAILALRAVRVAFALAAGTVFATTFCFHFFLFFLVLLRKQGHTAG</sequence>
<comment type="caution">
    <text evidence="2">The sequence shown here is derived from an EMBL/GenBank/DDBJ whole genome shotgun (WGS) entry which is preliminary data.</text>
</comment>
<protein>
    <submittedName>
        <fullName evidence="2">Uncharacterized protein</fullName>
    </submittedName>
</protein>
<keyword evidence="1" id="KW-0472">Membrane</keyword>
<gene>
    <name evidence="2" type="ORF">B5F32_09265</name>
</gene>
<dbReference type="AlphaFoldDB" id="A0A1Y4IHB8"/>
<reference evidence="3" key="1">
    <citation type="submission" date="2017-04" db="EMBL/GenBank/DDBJ databases">
        <title>Function of individual gut microbiota members based on whole genome sequencing of pure cultures obtained from chicken caecum.</title>
        <authorList>
            <person name="Medvecky M."/>
            <person name="Cejkova D."/>
            <person name="Polansky O."/>
            <person name="Karasova D."/>
            <person name="Kubasova T."/>
            <person name="Cizek A."/>
            <person name="Rychlik I."/>
        </authorList>
    </citation>
    <scope>NUCLEOTIDE SEQUENCE [LARGE SCALE GENOMIC DNA]</scope>
    <source>
        <strain evidence="3">An199</strain>
    </source>
</reference>
<keyword evidence="1" id="KW-0812">Transmembrane</keyword>
<evidence type="ECO:0000313" key="2">
    <source>
        <dbReference type="EMBL" id="OUP19688.1"/>
    </source>
</evidence>
<dbReference type="Proteomes" id="UP000195950">
    <property type="component" value="Unassembled WGS sequence"/>
</dbReference>
<keyword evidence="1" id="KW-1133">Transmembrane helix</keyword>
<evidence type="ECO:0000256" key="1">
    <source>
        <dbReference type="SAM" id="Phobius"/>
    </source>
</evidence>
<feature type="transmembrane region" description="Helical" evidence="1">
    <location>
        <begin position="55"/>
        <end position="79"/>
    </location>
</feature>
<feature type="transmembrane region" description="Helical" evidence="1">
    <location>
        <begin position="15"/>
        <end position="48"/>
    </location>
</feature>
<evidence type="ECO:0000313" key="3">
    <source>
        <dbReference type="Proteomes" id="UP000195950"/>
    </source>
</evidence>
<proteinExistence type="predicted"/>
<organism evidence="2 3">
    <name type="scientific">Parabacteroides distasonis</name>
    <dbReference type="NCBI Taxonomy" id="823"/>
    <lineage>
        <taxon>Bacteria</taxon>
        <taxon>Pseudomonadati</taxon>
        <taxon>Bacteroidota</taxon>
        <taxon>Bacteroidia</taxon>
        <taxon>Bacteroidales</taxon>
        <taxon>Tannerellaceae</taxon>
        <taxon>Parabacteroides</taxon>
    </lineage>
</organism>
<accession>A0A1Y4IHB8</accession>